<gene>
    <name evidence="12 15" type="primary">folD</name>
    <name evidence="15" type="ORF">K8U80_03555</name>
</gene>
<dbReference type="GO" id="GO:0004488">
    <property type="term" value="F:methylenetetrahydrofolate dehydrogenase (NADP+) activity"/>
    <property type="evidence" value="ECO:0007669"/>
    <property type="project" value="UniProtKB-UniRule"/>
</dbReference>
<comment type="similarity">
    <text evidence="12">Belongs to the tetrahydrofolate dehydrogenase/cyclohydrolase family.</text>
</comment>
<evidence type="ECO:0000259" key="13">
    <source>
        <dbReference type="Pfam" id="PF00763"/>
    </source>
</evidence>
<evidence type="ECO:0000256" key="11">
    <source>
        <dbReference type="ARBA" id="ARBA00023268"/>
    </source>
</evidence>
<proteinExistence type="inferred from homology"/>
<evidence type="ECO:0000256" key="2">
    <source>
        <dbReference type="ARBA" id="ARBA00011738"/>
    </source>
</evidence>
<evidence type="ECO:0000313" key="16">
    <source>
        <dbReference type="Proteomes" id="UP000746751"/>
    </source>
</evidence>
<dbReference type="Gene3D" id="3.40.50.10860">
    <property type="entry name" value="Leucine Dehydrogenase, chain A, domain 1"/>
    <property type="match status" value="1"/>
</dbReference>
<comment type="caution">
    <text evidence="15">The sequence shown here is derived from an EMBL/GenBank/DDBJ whole genome shotgun (WGS) entry which is preliminary data.</text>
</comment>
<evidence type="ECO:0000256" key="1">
    <source>
        <dbReference type="ARBA" id="ARBA00004777"/>
    </source>
</evidence>
<dbReference type="FunFam" id="3.40.50.10860:FF:000005">
    <property type="entry name" value="C-1-tetrahydrofolate synthase, cytoplasmic, putative"/>
    <property type="match status" value="1"/>
</dbReference>
<dbReference type="Proteomes" id="UP000746751">
    <property type="component" value="Unassembled WGS sequence"/>
</dbReference>
<dbReference type="Pfam" id="PF02882">
    <property type="entry name" value="THF_DHG_CYH_C"/>
    <property type="match status" value="1"/>
</dbReference>
<dbReference type="HAMAP" id="MF_01576">
    <property type="entry name" value="THF_DHG_CYH"/>
    <property type="match status" value="1"/>
</dbReference>
<reference evidence="15" key="2">
    <citation type="submission" date="2021-09" db="EMBL/GenBank/DDBJ databases">
        <authorList>
            <person name="Gilroy R."/>
        </authorList>
    </citation>
    <scope>NUCLEOTIDE SEQUENCE</scope>
    <source>
        <strain evidence="15">ChiGjej2B2-7701</strain>
    </source>
</reference>
<evidence type="ECO:0000313" key="15">
    <source>
        <dbReference type="EMBL" id="HJG30455.1"/>
    </source>
</evidence>
<evidence type="ECO:0000256" key="7">
    <source>
        <dbReference type="ARBA" id="ARBA00022857"/>
    </source>
</evidence>
<dbReference type="FunFam" id="3.40.50.720:FF:000094">
    <property type="entry name" value="Bifunctional protein FolD"/>
    <property type="match status" value="1"/>
</dbReference>
<keyword evidence="3 12" id="KW-0554">One-carbon metabolism</keyword>
<reference evidence="15" key="1">
    <citation type="journal article" date="2021" name="PeerJ">
        <title>Extensive microbial diversity within the chicken gut microbiome revealed by metagenomics and culture.</title>
        <authorList>
            <person name="Gilroy R."/>
            <person name="Ravi A."/>
            <person name="Getino M."/>
            <person name="Pursley I."/>
            <person name="Horton D.L."/>
            <person name="Alikhan N.F."/>
            <person name="Baker D."/>
            <person name="Gharbi K."/>
            <person name="Hall N."/>
            <person name="Watson M."/>
            <person name="Adriaenssens E.M."/>
            <person name="Foster-Nyarko E."/>
            <person name="Jarju S."/>
            <person name="Secka A."/>
            <person name="Antonio M."/>
            <person name="Oren A."/>
            <person name="Chaudhuri R.R."/>
            <person name="La Ragione R."/>
            <person name="Hildebrand F."/>
            <person name="Pallen M.J."/>
        </authorList>
    </citation>
    <scope>NUCLEOTIDE SEQUENCE</scope>
    <source>
        <strain evidence="15">ChiGjej2B2-7701</strain>
    </source>
</reference>
<dbReference type="EC" id="3.5.4.9" evidence="12"/>
<keyword evidence="4 12" id="KW-0028">Amino-acid biosynthesis</keyword>
<keyword evidence="9 12" id="KW-0368">Histidine biosynthesis</keyword>
<name>A0A921IN69_9ACTN</name>
<evidence type="ECO:0000256" key="3">
    <source>
        <dbReference type="ARBA" id="ARBA00022563"/>
    </source>
</evidence>
<dbReference type="Gene3D" id="3.40.50.720">
    <property type="entry name" value="NAD(P)-binding Rossmann-like Domain"/>
    <property type="match status" value="1"/>
</dbReference>
<dbReference type="CDD" id="cd01080">
    <property type="entry name" value="NAD_bind_m-THF_DH_Cyclohyd"/>
    <property type="match status" value="1"/>
</dbReference>
<keyword evidence="8 12" id="KW-0560">Oxidoreductase</keyword>
<feature type="binding site" evidence="12">
    <location>
        <begin position="164"/>
        <end position="166"/>
    </location>
    <ligand>
        <name>NADP(+)</name>
        <dbReference type="ChEBI" id="CHEBI:58349"/>
    </ligand>
</feature>
<evidence type="ECO:0000259" key="14">
    <source>
        <dbReference type="Pfam" id="PF02882"/>
    </source>
</evidence>
<dbReference type="NCBIfam" id="NF010783">
    <property type="entry name" value="PRK14186.1"/>
    <property type="match status" value="1"/>
</dbReference>
<accession>A0A921IN69</accession>
<dbReference type="PANTHER" id="PTHR48099:SF5">
    <property type="entry name" value="C-1-TETRAHYDROFOLATE SYNTHASE, CYTOPLASMIC"/>
    <property type="match status" value="1"/>
</dbReference>
<dbReference type="AlphaFoldDB" id="A0A921IN69"/>
<keyword evidence="7 12" id="KW-0521">NADP</keyword>
<dbReference type="PROSITE" id="PS00766">
    <property type="entry name" value="THF_DHG_CYH_1"/>
    <property type="match status" value="1"/>
</dbReference>
<organism evidence="15 16">
    <name type="scientific">Collinsella ihumii</name>
    <dbReference type="NCBI Taxonomy" id="1720204"/>
    <lineage>
        <taxon>Bacteria</taxon>
        <taxon>Bacillati</taxon>
        <taxon>Actinomycetota</taxon>
        <taxon>Coriobacteriia</taxon>
        <taxon>Coriobacteriales</taxon>
        <taxon>Coriobacteriaceae</taxon>
        <taxon>Collinsella</taxon>
    </lineage>
</organism>
<dbReference type="PRINTS" id="PR00085">
    <property type="entry name" value="THFDHDRGNASE"/>
</dbReference>
<comment type="caution">
    <text evidence="12">Lacks conserved residue(s) required for the propagation of feature annotation.</text>
</comment>
<keyword evidence="5 12" id="KW-0658">Purine biosynthesis</keyword>
<comment type="subunit">
    <text evidence="2 12">Homodimer.</text>
</comment>
<dbReference type="GO" id="GO:0000105">
    <property type="term" value="P:L-histidine biosynthetic process"/>
    <property type="evidence" value="ECO:0007669"/>
    <property type="project" value="UniProtKB-KW"/>
</dbReference>
<dbReference type="GO" id="GO:0006164">
    <property type="term" value="P:purine nucleotide biosynthetic process"/>
    <property type="evidence" value="ECO:0007669"/>
    <property type="project" value="UniProtKB-KW"/>
</dbReference>
<evidence type="ECO:0000256" key="8">
    <source>
        <dbReference type="ARBA" id="ARBA00023002"/>
    </source>
</evidence>
<comment type="function">
    <text evidence="12">Catalyzes the oxidation of 5,10-methylenetetrahydrofolate to 5,10-methenyltetrahydrofolate and then the hydrolysis of 5,10-methenyltetrahydrofolate to 10-formyltetrahydrofolate.</text>
</comment>
<feature type="domain" description="Tetrahydrofolate dehydrogenase/cyclohydrolase NAD(P)-binding" evidence="14">
    <location>
        <begin position="138"/>
        <end position="282"/>
    </location>
</feature>
<evidence type="ECO:0000256" key="5">
    <source>
        <dbReference type="ARBA" id="ARBA00022755"/>
    </source>
</evidence>
<dbReference type="Pfam" id="PF00763">
    <property type="entry name" value="THF_DHG_CYH"/>
    <property type="match status" value="1"/>
</dbReference>
<dbReference type="InterPro" id="IPR036291">
    <property type="entry name" value="NAD(P)-bd_dom_sf"/>
</dbReference>
<dbReference type="GO" id="GO:0005829">
    <property type="term" value="C:cytosol"/>
    <property type="evidence" value="ECO:0007669"/>
    <property type="project" value="TreeGrafter"/>
</dbReference>
<dbReference type="InterPro" id="IPR020631">
    <property type="entry name" value="THF_DH/CycHdrlase_NAD-bd_dom"/>
</dbReference>
<dbReference type="GO" id="GO:0004477">
    <property type="term" value="F:methenyltetrahydrofolate cyclohydrolase activity"/>
    <property type="evidence" value="ECO:0007669"/>
    <property type="project" value="UniProtKB-UniRule"/>
</dbReference>
<dbReference type="InterPro" id="IPR020867">
    <property type="entry name" value="THF_DH/CycHdrlase_CS"/>
</dbReference>
<dbReference type="GO" id="GO:0009086">
    <property type="term" value="P:methionine biosynthetic process"/>
    <property type="evidence" value="ECO:0007669"/>
    <property type="project" value="UniProtKB-KW"/>
</dbReference>
<keyword evidence="6 12" id="KW-0378">Hydrolase</keyword>
<dbReference type="InterPro" id="IPR000672">
    <property type="entry name" value="THF_DH/CycHdrlase"/>
</dbReference>
<dbReference type="GO" id="GO:0035999">
    <property type="term" value="P:tetrahydrofolate interconversion"/>
    <property type="evidence" value="ECO:0007669"/>
    <property type="project" value="UniProtKB-UniRule"/>
</dbReference>
<sequence length="285" mass="30154">MATIIDGKALAAKVRERAAAEVAELGGRGISCGLAVVLVGDDQASATYVRSKLRDCEQCGIRSFDYKLPAETSQEELMELIGRLNADEDVTGILVQMPLPAHLDTEQVVAAIDPNKDVDGFHPMNMGRLVRGLEGLRPCTPAGIMEMLDEYEIDPAGKNAVIVGRSSIVGKPMAFMLLARNATISVAHSRTDPHELARICQSADILVAACGVPKMIKGPWVKPDATVIDVGMDRDEAGKLCGDVDFDSAELVAGAITPVPGGVGPMTRAMLMSNVVLAAKLQHGL</sequence>
<dbReference type="SUPFAM" id="SSF53223">
    <property type="entry name" value="Aminoacid dehydrogenase-like, N-terminal domain"/>
    <property type="match status" value="1"/>
</dbReference>
<evidence type="ECO:0000256" key="4">
    <source>
        <dbReference type="ARBA" id="ARBA00022605"/>
    </source>
</evidence>
<dbReference type="PANTHER" id="PTHR48099">
    <property type="entry name" value="C-1-TETRAHYDROFOLATE SYNTHASE, CYTOPLASMIC-RELATED"/>
    <property type="match status" value="1"/>
</dbReference>
<keyword evidence="11 12" id="KW-0511">Multifunctional enzyme</keyword>
<dbReference type="InterPro" id="IPR046346">
    <property type="entry name" value="Aminoacid_DH-like_N_sf"/>
</dbReference>
<evidence type="ECO:0000256" key="6">
    <source>
        <dbReference type="ARBA" id="ARBA00022801"/>
    </source>
</evidence>
<dbReference type="EMBL" id="DYVF01000027">
    <property type="protein sequence ID" value="HJG30455.1"/>
    <property type="molecule type" value="Genomic_DNA"/>
</dbReference>
<feature type="domain" description="Tetrahydrofolate dehydrogenase/cyclohydrolase catalytic" evidence="13">
    <location>
        <begin position="5"/>
        <end position="119"/>
    </location>
</feature>
<keyword evidence="10 12" id="KW-0486">Methionine biosynthesis</keyword>
<evidence type="ECO:0000256" key="9">
    <source>
        <dbReference type="ARBA" id="ARBA00023102"/>
    </source>
</evidence>
<dbReference type="EC" id="1.5.1.5" evidence="12"/>
<comment type="catalytic activity">
    <reaction evidence="12">
        <text>(6R)-5,10-methylene-5,6,7,8-tetrahydrofolate + NADP(+) = (6R)-5,10-methenyltetrahydrofolate + NADPH</text>
        <dbReference type="Rhea" id="RHEA:22812"/>
        <dbReference type="ChEBI" id="CHEBI:15636"/>
        <dbReference type="ChEBI" id="CHEBI:57455"/>
        <dbReference type="ChEBI" id="CHEBI:57783"/>
        <dbReference type="ChEBI" id="CHEBI:58349"/>
        <dbReference type="EC" id="1.5.1.5"/>
    </reaction>
</comment>
<comment type="pathway">
    <text evidence="1 12">One-carbon metabolism; tetrahydrofolate interconversion.</text>
</comment>
<comment type="catalytic activity">
    <reaction evidence="12">
        <text>(6R)-5,10-methenyltetrahydrofolate + H2O = (6R)-10-formyltetrahydrofolate + H(+)</text>
        <dbReference type="Rhea" id="RHEA:23700"/>
        <dbReference type="ChEBI" id="CHEBI:15377"/>
        <dbReference type="ChEBI" id="CHEBI:15378"/>
        <dbReference type="ChEBI" id="CHEBI:57455"/>
        <dbReference type="ChEBI" id="CHEBI:195366"/>
        <dbReference type="EC" id="3.5.4.9"/>
    </reaction>
</comment>
<evidence type="ECO:0000256" key="10">
    <source>
        <dbReference type="ARBA" id="ARBA00023167"/>
    </source>
</evidence>
<protein>
    <recommendedName>
        <fullName evidence="12">Bifunctional protein FolD</fullName>
    </recommendedName>
    <domain>
        <recommendedName>
            <fullName evidence="12">Methylenetetrahydrofolate dehydrogenase</fullName>
            <ecNumber evidence="12">1.5.1.5</ecNumber>
        </recommendedName>
    </domain>
    <domain>
        <recommendedName>
            <fullName evidence="12">Methenyltetrahydrofolate cyclohydrolase</fullName>
            <ecNumber evidence="12">3.5.4.9</ecNumber>
        </recommendedName>
    </domain>
</protein>
<dbReference type="InterPro" id="IPR020630">
    <property type="entry name" value="THF_DH/CycHdrlase_cat_dom"/>
</dbReference>
<evidence type="ECO:0000256" key="12">
    <source>
        <dbReference type="HAMAP-Rule" id="MF_01576"/>
    </source>
</evidence>
<dbReference type="SUPFAM" id="SSF51735">
    <property type="entry name" value="NAD(P)-binding Rossmann-fold domains"/>
    <property type="match status" value="1"/>
</dbReference>